<keyword evidence="2" id="KW-0812">Transmembrane</keyword>
<sequence>MNRKGRWADWGAIVAGLALGASWVWHGMQGFSGGSLFILGLGVVVAAVFSLTRPGALSSEVATLALGVLTFLLPWLLGFTHLALAAWSVWILGAVIAVLGAYGLVKARKTRQEDPDSRWSVHTTENWDGDSPPRPAGNR</sequence>
<evidence type="ECO:0000313" key="4">
    <source>
        <dbReference type="EMBL" id="MBB6118820.1"/>
    </source>
</evidence>
<accession>A0A841IKZ6</accession>
<evidence type="ECO:0000256" key="2">
    <source>
        <dbReference type="SAM" id="Phobius"/>
    </source>
</evidence>
<keyword evidence="4" id="KW-0808">Transferase</keyword>
<keyword evidence="5" id="KW-1185">Reference proteome</keyword>
<feature type="transmembrane region" description="Helical" evidence="2">
    <location>
        <begin position="61"/>
        <end position="78"/>
    </location>
</feature>
<feature type="transmembrane region" description="Helical" evidence="2">
    <location>
        <begin position="7"/>
        <end position="25"/>
    </location>
</feature>
<dbReference type="EMBL" id="JACHJO010000002">
    <property type="protein sequence ID" value="MBB6118820.1"/>
    <property type="molecule type" value="Genomic_DNA"/>
</dbReference>
<feature type="domain" description="SPW repeat-containing integral membrane" evidence="3">
    <location>
        <begin position="7"/>
        <end position="101"/>
    </location>
</feature>
<comment type="caution">
    <text evidence="4">The sequence shown here is derived from an EMBL/GenBank/DDBJ whole genome shotgun (WGS) entry which is preliminary data.</text>
</comment>
<protein>
    <submittedName>
        <fullName evidence="4">Phosphoglycerol transferase MdoB-like AlkP superfamily enzyme</fullName>
    </submittedName>
</protein>
<reference evidence="4 5" key="1">
    <citation type="submission" date="2020-08" db="EMBL/GenBank/DDBJ databases">
        <title>Genomic Encyclopedia of Type Strains, Phase III (KMG-III): the genomes of soil and plant-associated and newly described type strains.</title>
        <authorList>
            <person name="Whitman W."/>
        </authorList>
    </citation>
    <scope>NUCLEOTIDE SEQUENCE [LARGE SCALE GENOMIC DNA]</scope>
    <source>
        <strain evidence="4 5">CECT 8712</strain>
    </source>
</reference>
<evidence type="ECO:0000256" key="1">
    <source>
        <dbReference type="SAM" id="MobiDB-lite"/>
    </source>
</evidence>
<keyword evidence="2" id="KW-0472">Membrane</keyword>
<feature type="transmembrane region" description="Helical" evidence="2">
    <location>
        <begin position="84"/>
        <end position="105"/>
    </location>
</feature>
<organism evidence="4 5">
    <name type="scientific">Nocardiopsis algeriensis</name>
    <dbReference type="NCBI Taxonomy" id="1478215"/>
    <lineage>
        <taxon>Bacteria</taxon>
        <taxon>Bacillati</taxon>
        <taxon>Actinomycetota</taxon>
        <taxon>Actinomycetes</taxon>
        <taxon>Streptosporangiales</taxon>
        <taxon>Nocardiopsidaceae</taxon>
        <taxon>Nocardiopsis</taxon>
    </lineage>
</organism>
<evidence type="ECO:0000313" key="5">
    <source>
        <dbReference type="Proteomes" id="UP000536604"/>
    </source>
</evidence>
<dbReference type="Pfam" id="PF03779">
    <property type="entry name" value="SPW"/>
    <property type="match status" value="1"/>
</dbReference>
<keyword evidence="2" id="KW-1133">Transmembrane helix</keyword>
<feature type="region of interest" description="Disordered" evidence="1">
    <location>
        <begin position="113"/>
        <end position="139"/>
    </location>
</feature>
<gene>
    <name evidence="4" type="ORF">FHS13_000752</name>
</gene>
<feature type="transmembrane region" description="Helical" evidence="2">
    <location>
        <begin position="31"/>
        <end position="49"/>
    </location>
</feature>
<dbReference type="AlphaFoldDB" id="A0A841IKZ6"/>
<dbReference type="Proteomes" id="UP000536604">
    <property type="component" value="Unassembled WGS sequence"/>
</dbReference>
<dbReference type="RefSeq" id="WP_184287466.1">
    <property type="nucleotide sequence ID" value="NZ_JACHJO010000002.1"/>
</dbReference>
<name>A0A841IKZ6_9ACTN</name>
<dbReference type="InterPro" id="IPR005530">
    <property type="entry name" value="SPW"/>
</dbReference>
<proteinExistence type="predicted"/>
<dbReference type="GO" id="GO:0016740">
    <property type="term" value="F:transferase activity"/>
    <property type="evidence" value="ECO:0007669"/>
    <property type="project" value="UniProtKB-KW"/>
</dbReference>
<evidence type="ECO:0000259" key="3">
    <source>
        <dbReference type="Pfam" id="PF03779"/>
    </source>
</evidence>